<feature type="region of interest" description="Disordered" evidence="4">
    <location>
        <begin position="141"/>
        <end position="179"/>
    </location>
</feature>
<dbReference type="EMBL" id="JH793177">
    <property type="protein sequence ID" value="ELQ38916.1"/>
    <property type="molecule type" value="Genomic_DNA"/>
</dbReference>
<evidence type="ECO:0000256" key="4">
    <source>
        <dbReference type="SAM" id="MobiDB-lite"/>
    </source>
</evidence>
<feature type="compositionally biased region" description="Basic and acidic residues" evidence="4">
    <location>
        <begin position="141"/>
        <end position="155"/>
    </location>
</feature>
<keyword evidence="5" id="KW-0732">Signal</keyword>
<dbReference type="PANTHER" id="PTHR24161:SF124">
    <property type="entry name" value="TRANSIENT RECEPTOR POTENTIAL CHANNEL PYREXIA"/>
    <property type="match status" value="1"/>
</dbReference>
<dbReference type="PROSITE" id="PS50088">
    <property type="entry name" value="ANK_REPEAT"/>
    <property type="match status" value="2"/>
</dbReference>
<dbReference type="PROSITE" id="PS50297">
    <property type="entry name" value="ANK_REP_REGION"/>
    <property type="match status" value="2"/>
</dbReference>
<evidence type="ECO:0000256" key="3">
    <source>
        <dbReference type="PROSITE-ProRule" id="PRU00023"/>
    </source>
</evidence>
<keyword evidence="2 3" id="KW-0040">ANK repeat</keyword>
<dbReference type="SMART" id="SM00248">
    <property type="entry name" value="ANK"/>
    <property type="match status" value="4"/>
</dbReference>
<feature type="signal peptide" evidence="5">
    <location>
        <begin position="1"/>
        <end position="25"/>
    </location>
</feature>
<gene>
    <name evidence="6" type="ORF">OOU_Y34scaffold00522g71</name>
</gene>
<dbReference type="SMR" id="A0AA97NYY0"/>
<proteinExistence type="predicted"/>
<dbReference type="Proteomes" id="UP000011086">
    <property type="component" value="Unassembled WGS sequence"/>
</dbReference>
<feature type="chain" id="PRO_5041719188" description="Ankyrin" evidence="5">
    <location>
        <begin position="26"/>
        <end position="363"/>
    </location>
</feature>
<sequence length="363" mass="39792">MADFTALSLLTVCLQIVTRIFSTLGTAYDLSQEFKNVPEAIRNLVLDVKAAEGYLQIIHLREESNGLAGNGGNQALVDNIQGAHCCLKIVYDFATKHASSIQSYKFCRRLIYMIQRAEIMEHRDQLRNRLIYLRLLQDSRPNKLKSDDSSIKHTSSDPGPVSPQAGIIVNDTLSGGRPVPNHPILAKLSRWRSKNPSRRLVQESRRGDPEESQRLIDAGADVNYQSRAAEPMFDGKTALHEAAEMGHTSQVRFLLRSGANPKLRTTGPSNTTALHLAVINNHLAVIQQLLNTNAVDVDAKDGEGFSPLQRCRDPAAMIALLRAGADPNCRLAGSSETVLHWAAGMGHFALVEKVAAMEDTAGN</sequence>
<evidence type="ECO:0000256" key="1">
    <source>
        <dbReference type="ARBA" id="ARBA00022737"/>
    </source>
</evidence>
<keyword evidence="1" id="KW-0677">Repeat</keyword>
<organism evidence="6">
    <name type="scientific">Pyricularia oryzae (strain Y34)</name>
    <name type="common">Rice blast fungus</name>
    <name type="synonym">Magnaporthe oryzae</name>
    <dbReference type="NCBI Taxonomy" id="1143189"/>
    <lineage>
        <taxon>Eukaryota</taxon>
        <taxon>Fungi</taxon>
        <taxon>Dikarya</taxon>
        <taxon>Ascomycota</taxon>
        <taxon>Pezizomycotina</taxon>
        <taxon>Sordariomycetes</taxon>
        <taxon>Sordariomycetidae</taxon>
        <taxon>Magnaporthales</taxon>
        <taxon>Pyriculariaceae</taxon>
        <taxon>Pyricularia</taxon>
    </lineage>
</organism>
<dbReference type="AlphaFoldDB" id="A0AA97NYY0"/>
<reference evidence="6" key="1">
    <citation type="journal article" date="2012" name="PLoS Genet.">
        <title>Comparative analysis of the genomes of two field isolates of the rice blast fungus Magnaporthe oryzae.</title>
        <authorList>
            <person name="Xue M."/>
            <person name="Yang J."/>
            <person name="Li Z."/>
            <person name="Hu S."/>
            <person name="Yao N."/>
            <person name="Dean R.A."/>
            <person name="Zhao W."/>
            <person name="Shen M."/>
            <person name="Zhang H."/>
            <person name="Li C."/>
            <person name="Liu L."/>
            <person name="Cao L."/>
            <person name="Xu X."/>
            <person name="Xing Y."/>
            <person name="Hsiang T."/>
            <person name="Zhang Z."/>
            <person name="Xu J.R."/>
            <person name="Peng Y.L."/>
        </authorList>
    </citation>
    <scope>NUCLEOTIDE SEQUENCE</scope>
    <source>
        <strain evidence="6">Y34</strain>
    </source>
</reference>
<evidence type="ECO:0008006" key="7">
    <source>
        <dbReference type="Google" id="ProtNLM"/>
    </source>
</evidence>
<evidence type="ECO:0000313" key="6">
    <source>
        <dbReference type="EMBL" id="ELQ38916.1"/>
    </source>
</evidence>
<dbReference type="SUPFAM" id="SSF48403">
    <property type="entry name" value="Ankyrin repeat"/>
    <property type="match status" value="1"/>
</dbReference>
<name>A0AA97NYY0_PYRO3</name>
<accession>A0AA97NYY0</accession>
<dbReference type="InterPro" id="IPR002110">
    <property type="entry name" value="Ankyrin_rpt"/>
</dbReference>
<dbReference type="InterPro" id="IPR036770">
    <property type="entry name" value="Ankyrin_rpt-contain_sf"/>
</dbReference>
<dbReference type="PANTHER" id="PTHR24161">
    <property type="entry name" value="ANK_REP_REGION DOMAIN-CONTAINING PROTEIN-RELATED"/>
    <property type="match status" value="1"/>
</dbReference>
<feature type="repeat" description="ANK" evidence="3">
    <location>
        <begin position="269"/>
        <end position="302"/>
    </location>
</feature>
<dbReference type="Pfam" id="PF12796">
    <property type="entry name" value="Ank_2"/>
    <property type="match status" value="1"/>
</dbReference>
<evidence type="ECO:0000256" key="2">
    <source>
        <dbReference type="ARBA" id="ARBA00023043"/>
    </source>
</evidence>
<evidence type="ECO:0000256" key="5">
    <source>
        <dbReference type="SAM" id="SignalP"/>
    </source>
</evidence>
<feature type="repeat" description="ANK" evidence="3">
    <location>
        <begin position="234"/>
        <end position="266"/>
    </location>
</feature>
<dbReference type="Gene3D" id="1.25.40.20">
    <property type="entry name" value="Ankyrin repeat-containing domain"/>
    <property type="match status" value="1"/>
</dbReference>
<protein>
    <recommendedName>
        <fullName evidence="7">Ankyrin</fullName>
    </recommendedName>
</protein>